<dbReference type="InterPro" id="IPR023153">
    <property type="entry name" value="DarP_sf"/>
</dbReference>
<accession>A0A3S3QDX7</accession>
<name>A0A3S3QDX7_9BACT</name>
<dbReference type="AlphaFoldDB" id="A0A3S3QDX7"/>
<keyword evidence="1" id="KW-0963">Cytoplasm</keyword>
<evidence type="ECO:0000256" key="2">
    <source>
        <dbReference type="ARBA" id="ARBA00022517"/>
    </source>
</evidence>
<keyword evidence="3" id="KW-0699">rRNA-binding</keyword>
<evidence type="ECO:0000313" key="6">
    <source>
        <dbReference type="Proteomes" id="UP000287853"/>
    </source>
</evidence>
<evidence type="ECO:0000256" key="4">
    <source>
        <dbReference type="ARBA" id="ARBA00022884"/>
    </source>
</evidence>
<comment type="caution">
    <text evidence="5">The sequence shown here is derived from an EMBL/GenBank/DDBJ whole genome shotgun (WGS) entry which is preliminary data.</text>
</comment>
<dbReference type="Proteomes" id="UP000287853">
    <property type="component" value="Unassembled WGS sequence"/>
</dbReference>
<sequence length="183" mass="21568">MNLSRSEQKRRVKQVEKLVVELVALPAGLLEKLPVDEEVQQLLQEVAGLKGGSRKRQIKYITKLLRDISTEELYAFLEKRKGTELHKKKQFHELEYLRDILIEEAIVARREAKAEHLDLTEDWPSAVVEDIAEELPSVDRHELHRLAFFFAMGRNRQHSREIFRLLQAAQEKELMTRKMQQEM</sequence>
<evidence type="ECO:0000256" key="1">
    <source>
        <dbReference type="ARBA" id="ARBA00022490"/>
    </source>
</evidence>
<dbReference type="PANTHER" id="PTHR38101">
    <property type="entry name" value="UPF0307 PROTEIN YJGA"/>
    <property type="match status" value="1"/>
</dbReference>
<dbReference type="PANTHER" id="PTHR38101:SF1">
    <property type="entry name" value="UPF0307 PROTEIN YJGA"/>
    <property type="match status" value="1"/>
</dbReference>
<dbReference type="Pfam" id="PF04751">
    <property type="entry name" value="DarP"/>
    <property type="match status" value="1"/>
</dbReference>
<keyword evidence="2" id="KW-0690">Ribosome biogenesis</keyword>
<dbReference type="SUPFAM" id="SSF158710">
    <property type="entry name" value="PSPTO4464-like"/>
    <property type="match status" value="1"/>
</dbReference>
<dbReference type="GO" id="GO:0005829">
    <property type="term" value="C:cytosol"/>
    <property type="evidence" value="ECO:0007669"/>
    <property type="project" value="TreeGrafter"/>
</dbReference>
<proteinExistence type="predicted"/>
<protein>
    <submittedName>
        <fullName evidence="5">Ribosome-associated protein</fullName>
    </submittedName>
</protein>
<reference evidence="5 6" key="1">
    <citation type="submission" date="2017-01" db="EMBL/GenBank/DDBJ databases">
        <title>The cable genome- insights into the physiology and evolution of filamentous bacteria capable of sulfide oxidation via long distance electron transfer.</title>
        <authorList>
            <person name="Schreiber L."/>
            <person name="Bjerg J.T."/>
            <person name="Boggild A."/>
            <person name="Van De Vossenberg J."/>
            <person name="Meysman F."/>
            <person name="Nielsen L.P."/>
            <person name="Schramm A."/>
            <person name="Kjeldsen K.U."/>
        </authorList>
    </citation>
    <scope>NUCLEOTIDE SEQUENCE [LARGE SCALE GENOMIC DNA]</scope>
    <source>
        <strain evidence="5">MCF</strain>
    </source>
</reference>
<dbReference type="Gene3D" id="1.10.60.30">
    <property type="entry name" value="PSPTO4464-like domains"/>
    <property type="match status" value="1"/>
</dbReference>
<dbReference type="EMBL" id="MTKO01000086">
    <property type="protein sequence ID" value="RWX44918.1"/>
    <property type="molecule type" value="Genomic_DNA"/>
</dbReference>
<dbReference type="NCBIfam" id="NF003593">
    <property type="entry name" value="PRK05255.1-1"/>
    <property type="match status" value="1"/>
</dbReference>
<dbReference type="InterPro" id="IPR006839">
    <property type="entry name" value="DarP"/>
</dbReference>
<dbReference type="CDD" id="cd16331">
    <property type="entry name" value="YjgA-like"/>
    <property type="match status" value="1"/>
</dbReference>
<gene>
    <name evidence="5" type="ORF">H206_01229</name>
</gene>
<dbReference type="GO" id="GO:0042254">
    <property type="term" value="P:ribosome biogenesis"/>
    <property type="evidence" value="ECO:0007669"/>
    <property type="project" value="UniProtKB-KW"/>
</dbReference>
<evidence type="ECO:0000256" key="3">
    <source>
        <dbReference type="ARBA" id="ARBA00022730"/>
    </source>
</evidence>
<keyword evidence="6" id="KW-1185">Reference proteome</keyword>
<evidence type="ECO:0000313" key="5">
    <source>
        <dbReference type="EMBL" id="RWX44918.1"/>
    </source>
</evidence>
<organism evidence="5 6">
    <name type="scientific">Candidatus Electrothrix aarhusensis</name>
    <dbReference type="NCBI Taxonomy" id="1859131"/>
    <lineage>
        <taxon>Bacteria</taxon>
        <taxon>Pseudomonadati</taxon>
        <taxon>Thermodesulfobacteriota</taxon>
        <taxon>Desulfobulbia</taxon>
        <taxon>Desulfobulbales</taxon>
        <taxon>Desulfobulbaceae</taxon>
        <taxon>Candidatus Electrothrix</taxon>
    </lineage>
</organism>
<keyword evidence="4" id="KW-0694">RNA-binding</keyword>
<dbReference type="GO" id="GO:0019843">
    <property type="term" value="F:rRNA binding"/>
    <property type="evidence" value="ECO:0007669"/>
    <property type="project" value="UniProtKB-KW"/>
</dbReference>